<dbReference type="Proteomes" id="UP001443914">
    <property type="component" value="Unassembled WGS sequence"/>
</dbReference>
<accession>A0AAW1IGJ1</accession>
<dbReference type="EMBL" id="JBDFQZ010000009">
    <property type="protein sequence ID" value="KAK9688810.1"/>
    <property type="molecule type" value="Genomic_DNA"/>
</dbReference>
<dbReference type="AlphaFoldDB" id="A0AAW1IGJ1"/>
<reference evidence="1" key="1">
    <citation type="submission" date="2024-03" db="EMBL/GenBank/DDBJ databases">
        <title>WGS assembly of Saponaria officinalis var. Norfolk2.</title>
        <authorList>
            <person name="Jenkins J."/>
            <person name="Shu S."/>
            <person name="Grimwood J."/>
            <person name="Barry K."/>
            <person name="Goodstein D."/>
            <person name="Schmutz J."/>
            <person name="Leebens-Mack J."/>
            <person name="Osbourn A."/>
        </authorList>
    </citation>
    <scope>NUCLEOTIDE SEQUENCE [LARGE SCALE GENOMIC DNA]</scope>
    <source>
        <strain evidence="1">JIC</strain>
    </source>
</reference>
<evidence type="ECO:0000313" key="1">
    <source>
        <dbReference type="EMBL" id="KAK9688810.1"/>
    </source>
</evidence>
<organism evidence="1 2">
    <name type="scientific">Saponaria officinalis</name>
    <name type="common">Common soapwort</name>
    <name type="synonym">Lychnis saponaria</name>
    <dbReference type="NCBI Taxonomy" id="3572"/>
    <lineage>
        <taxon>Eukaryota</taxon>
        <taxon>Viridiplantae</taxon>
        <taxon>Streptophyta</taxon>
        <taxon>Embryophyta</taxon>
        <taxon>Tracheophyta</taxon>
        <taxon>Spermatophyta</taxon>
        <taxon>Magnoliopsida</taxon>
        <taxon>eudicotyledons</taxon>
        <taxon>Gunneridae</taxon>
        <taxon>Pentapetalae</taxon>
        <taxon>Caryophyllales</taxon>
        <taxon>Caryophyllaceae</taxon>
        <taxon>Caryophylleae</taxon>
        <taxon>Saponaria</taxon>
    </lineage>
</organism>
<proteinExistence type="predicted"/>
<sequence>MQIRSLDNDNVLLLNIGSHYSPKTLSIILNLTPLNVQSLLSVCTTACFVNHKRAIGATNALWDPLAPFIRLSRTQRLLMLHQMSAIWRYRRPMRATGALTQLPIPKVQNTQTLTNSNTLQHPIHVHHKPTAPTTL</sequence>
<gene>
    <name evidence="1" type="ORF">RND81_09G012400</name>
</gene>
<name>A0AAW1IGJ1_SAPOF</name>
<protein>
    <submittedName>
        <fullName evidence="1">Uncharacterized protein</fullName>
    </submittedName>
</protein>
<comment type="caution">
    <text evidence="1">The sequence shown here is derived from an EMBL/GenBank/DDBJ whole genome shotgun (WGS) entry which is preliminary data.</text>
</comment>
<evidence type="ECO:0000313" key="2">
    <source>
        <dbReference type="Proteomes" id="UP001443914"/>
    </source>
</evidence>
<keyword evidence="2" id="KW-1185">Reference proteome</keyword>